<dbReference type="SUPFAM" id="SSF54523">
    <property type="entry name" value="Pili subunits"/>
    <property type="match status" value="1"/>
</dbReference>
<evidence type="ECO:0000256" key="1">
    <source>
        <dbReference type="ARBA" id="ARBA00004377"/>
    </source>
</evidence>
<evidence type="ECO:0000256" key="4">
    <source>
        <dbReference type="ARBA" id="ARBA00022519"/>
    </source>
</evidence>
<evidence type="ECO:0000313" key="10">
    <source>
        <dbReference type="EMBL" id="VAW80028.1"/>
    </source>
</evidence>
<dbReference type="InterPro" id="IPR045584">
    <property type="entry name" value="Pilin-like"/>
</dbReference>
<reference evidence="10" key="1">
    <citation type="submission" date="2018-06" db="EMBL/GenBank/DDBJ databases">
        <authorList>
            <person name="Zhirakovskaya E."/>
        </authorList>
    </citation>
    <scope>NUCLEOTIDE SEQUENCE</scope>
</reference>
<evidence type="ECO:0000256" key="2">
    <source>
        <dbReference type="ARBA" id="ARBA00022475"/>
    </source>
</evidence>
<gene>
    <name evidence="10" type="ORF">MNBD_GAMMA15-757</name>
</gene>
<keyword evidence="3" id="KW-0488">Methylation</keyword>
<keyword evidence="4" id="KW-0997">Cell inner membrane</keyword>
<dbReference type="EMBL" id="UOFN01000122">
    <property type="protein sequence ID" value="VAW80028.1"/>
    <property type="molecule type" value="Genomic_DNA"/>
</dbReference>
<dbReference type="GO" id="GO:0015627">
    <property type="term" value="C:type II protein secretion system complex"/>
    <property type="evidence" value="ECO:0007669"/>
    <property type="project" value="InterPro"/>
</dbReference>
<dbReference type="GO" id="GO:0005886">
    <property type="term" value="C:plasma membrane"/>
    <property type="evidence" value="ECO:0007669"/>
    <property type="project" value="UniProtKB-SubCell"/>
</dbReference>
<dbReference type="InterPro" id="IPR022346">
    <property type="entry name" value="T2SS_GspH"/>
</dbReference>
<evidence type="ECO:0000256" key="8">
    <source>
        <dbReference type="SAM" id="Phobius"/>
    </source>
</evidence>
<evidence type="ECO:0000256" key="7">
    <source>
        <dbReference type="ARBA" id="ARBA00023136"/>
    </source>
</evidence>
<feature type="transmembrane region" description="Helical" evidence="8">
    <location>
        <begin position="12"/>
        <end position="33"/>
    </location>
</feature>
<keyword evidence="6 8" id="KW-1133">Transmembrane helix</keyword>
<keyword evidence="2" id="KW-1003">Cell membrane</keyword>
<evidence type="ECO:0000259" key="9">
    <source>
        <dbReference type="Pfam" id="PF12019"/>
    </source>
</evidence>
<keyword evidence="5 8" id="KW-0812">Transmembrane</keyword>
<keyword evidence="7 8" id="KW-0472">Membrane</keyword>
<protein>
    <recommendedName>
        <fullName evidence="9">General secretion pathway GspH domain-containing protein</fullName>
    </recommendedName>
</protein>
<dbReference type="PROSITE" id="PS00409">
    <property type="entry name" value="PROKAR_NTER_METHYL"/>
    <property type="match status" value="1"/>
</dbReference>
<dbReference type="AlphaFoldDB" id="A0A3B0YGI9"/>
<dbReference type="GO" id="GO:0015628">
    <property type="term" value="P:protein secretion by the type II secretion system"/>
    <property type="evidence" value="ECO:0007669"/>
    <property type="project" value="InterPro"/>
</dbReference>
<evidence type="ECO:0000256" key="5">
    <source>
        <dbReference type="ARBA" id="ARBA00022692"/>
    </source>
</evidence>
<accession>A0A3B0YGI9</accession>
<organism evidence="10">
    <name type="scientific">hydrothermal vent metagenome</name>
    <dbReference type="NCBI Taxonomy" id="652676"/>
    <lineage>
        <taxon>unclassified sequences</taxon>
        <taxon>metagenomes</taxon>
        <taxon>ecological metagenomes</taxon>
    </lineage>
</organism>
<evidence type="ECO:0000256" key="6">
    <source>
        <dbReference type="ARBA" id="ARBA00022989"/>
    </source>
</evidence>
<dbReference type="Gene3D" id="3.55.40.10">
    <property type="entry name" value="minor pseudopilin epsh domain"/>
    <property type="match status" value="1"/>
</dbReference>
<comment type="subcellular location">
    <subcellularLocation>
        <location evidence="1">Cell inner membrane</location>
        <topology evidence="1">Single-pass membrane protein</topology>
    </subcellularLocation>
</comment>
<name>A0A3B0YGI9_9ZZZZ</name>
<sequence length="179" mass="19413">MDDAQHEGFTLVELLVVLAIAALLIGIAAPAMARFLDNARLRAATEDIARELVQARSHAITFNTPIYFTIAATGSAWCYGWGEVPDCDCISRNTEAACRTGEPGLTQLHRQTSTDYPQIRLSLPANQGATRLLRFSPIRGTATATSFSLENSNNETRVILSLLGRIRICSPEAAGYLTC</sequence>
<dbReference type="Pfam" id="PF07963">
    <property type="entry name" value="N_methyl"/>
    <property type="match status" value="1"/>
</dbReference>
<dbReference type="Pfam" id="PF12019">
    <property type="entry name" value="GspH"/>
    <property type="match status" value="1"/>
</dbReference>
<proteinExistence type="predicted"/>
<feature type="domain" description="General secretion pathway GspH" evidence="9">
    <location>
        <begin position="44"/>
        <end position="164"/>
    </location>
</feature>
<dbReference type="InterPro" id="IPR012902">
    <property type="entry name" value="N_methyl_site"/>
</dbReference>
<dbReference type="NCBIfam" id="TIGR02532">
    <property type="entry name" value="IV_pilin_GFxxxE"/>
    <property type="match status" value="1"/>
</dbReference>
<evidence type="ECO:0000256" key="3">
    <source>
        <dbReference type="ARBA" id="ARBA00022481"/>
    </source>
</evidence>